<dbReference type="PANTHER" id="PTHR47331:SF6">
    <property type="entry name" value="DOUBLECORTIN DOMAIN-CONTAINING PROTEIN"/>
    <property type="match status" value="1"/>
</dbReference>
<feature type="non-terminal residue" evidence="1">
    <location>
        <position position="121"/>
    </location>
</feature>
<sequence>MVAQHHHHAKASVGNETTVIQARKRAHFLIVRNLQIEAFEEEFDSIEKKKELSKTSPLLKLNPIIDSDGLLRIGGRLKRADLPYEERHPLILPGKHHVTSLIVKNCNEEAKLQGRHFTHGM</sequence>
<evidence type="ECO:0000313" key="2">
    <source>
        <dbReference type="Proteomes" id="UP001152795"/>
    </source>
</evidence>
<evidence type="ECO:0000313" key="1">
    <source>
        <dbReference type="EMBL" id="CAB4024819.1"/>
    </source>
</evidence>
<name>A0A7D9L7L2_PARCT</name>
<dbReference type="AlphaFoldDB" id="A0A7D9L7L2"/>
<comment type="caution">
    <text evidence="1">The sequence shown here is derived from an EMBL/GenBank/DDBJ whole genome shotgun (WGS) entry which is preliminary data.</text>
</comment>
<dbReference type="OrthoDB" id="5987922at2759"/>
<proteinExistence type="predicted"/>
<gene>
    <name evidence="1" type="ORF">PACLA_8A011846</name>
</gene>
<organism evidence="1 2">
    <name type="scientific">Paramuricea clavata</name>
    <name type="common">Red gorgonian</name>
    <name type="synonym">Violescent sea-whip</name>
    <dbReference type="NCBI Taxonomy" id="317549"/>
    <lineage>
        <taxon>Eukaryota</taxon>
        <taxon>Metazoa</taxon>
        <taxon>Cnidaria</taxon>
        <taxon>Anthozoa</taxon>
        <taxon>Octocorallia</taxon>
        <taxon>Malacalcyonacea</taxon>
        <taxon>Plexauridae</taxon>
        <taxon>Paramuricea</taxon>
    </lineage>
</organism>
<dbReference type="EMBL" id="CACRXK020013255">
    <property type="protein sequence ID" value="CAB4024819.1"/>
    <property type="molecule type" value="Genomic_DNA"/>
</dbReference>
<accession>A0A7D9L7L2</accession>
<protein>
    <submittedName>
        <fullName evidence="1">Uncharacterized protein</fullName>
    </submittedName>
</protein>
<dbReference type="Proteomes" id="UP001152795">
    <property type="component" value="Unassembled WGS sequence"/>
</dbReference>
<keyword evidence="2" id="KW-1185">Reference proteome</keyword>
<dbReference type="PANTHER" id="PTHR47331">
    <property type="entry name" value="PHD-TYPE DOMAIN-CONTAINING PROTEIN"/>
    <property type="match status" value="1"/>
</dbReference>
<reference evidence="1" key="1">
    <citation type="submission" date="2020-04" db="EMBL/GenBank/DDBJ databases">
        <authorList>
            <person name="Alioto T."/>
            <person name="Alioto T."/>
            <person name="Gomez Garrido J."/>
        </authorList>
    </citation>
    <scope>NUCLEOTIDE SEQUENCE</scope>
    <source>
        <strain evidence="1">A484AB</strain>
    </source>
</reference>